<evidence type="ECO:0000256" key="2">
    <source>
        <dbReference type="ARBA" id="ARBA00022452"/>
    </source>
</evidence>
<dbReference type="EMBL" id="SMSE01000004">
    <property type="protein sequence ID" value="TDG12194.1"/>
    <property type="molecule type" value="Genomic_DNA"/>
</dbReference>
<keyword evidence="3" id="KW-0812">Transmembrane</keyword>
<keyword evidence="7" id="KW-1185">Reference proteome</keyword>
<dbReference type="InterPro" id="IPR051906">
    <property type="entry name" value="TolC-like"/>
</dbReference>
<dbReference type="PANTHER" id="PTHR30026:SF20">
    <property type="entry name" value="OUTER MEMBRANE PROTEIN TOLC"/>
    <property type="match status" value="1"/>
</dbReference>
<evidence type="ECO:0000256" key="1">
    <source>
        <dbReference type="ARBA" id="ARBA00004442"/>
    </source>
</evidence>
<comment type="caution">
    <text evidence="6">The sequence shown here is derived from an EMBL/GenBank/DDBJ whole genome shotgun (WGS) entry which is preliminary data.</text>
</comment>
<comment type="subcellular location">
    <subcellularLocation>
        <location evidence="1">Cell outer membrane</location>
    </subcellularLocation>
</comment>
<dbReference type="GO" id="GO:0015562">
    <property type="term" value="F:efflux transmembrane transporter activity"/>
    <property type="evidence" value="ECO:0007669"/>
    <property type="project" value="InterPro"/>
</dbReference>
<organism evidence="6 7">
    <name type="scientific">Seongchinamella unica</name>
    <dbReference type="NCBI Taxonomy" id="2547392"/>
    <lineage>
        <taxon>Bacteria</taxon>
        <taxon>Pseudomonadati</taxon>
        <taxon>Pseudomonadota</taxon>
        <taxon>Gammaproteobacteria</taxon>
        <taxon>Cellvibrionales</taxon>
        <taxon>Halieaceae</taxon>
        <taxon>Seongchinamella</taxon>
    </lineage>
</organism>
<evidence type="ECO:0000256" key="4">
    <source>
        <dbReference type="ARBA" id="ARBA00023136"/>
    </source>
</evidence>
<dbReference type="Gene3D" id="1.20.1600.10">
    <property type="entry name" value="Outer membrane efflux proteins (OEP)"/>
    <property type="match status" value="1"/>
</dbReference>
<sequence length="427" mass="47689">MLFCTGLSFAGPSAGLTLEQAVAVAQDSDPWITGSLHRQSALAAQRIAAGALPDPMISAGFANLPTDSFEFDQEPMTQFKLGISQRIPRGDSRELRQQELYSLEAQHPLRRADRRARVATEVSIAWLEAWRARESIRLIEEDRDLFEQLVDVAHSNYASALGQTRQQDLIRAQLELTRLDDRLVQLDEAMAMALSSLSQWLQTTHATTPVGGTLPEIALPEHDWLMRPTPPSAQDIALRLSQHPAILSVDRELEASRTGISLAEQQYKPQWQVNASYGYREDDPLGPKRADFFSLGVSFDMPLFSSTAQDQQVQSAAAQTEAVRTERALLLRKLVADFQSQLARLKRLEQRGALYRSRLLVEMRDQAAASLSAYTNDDGDFAEVVRAKIAELNARIDAQNIQVDRQITLARLNYFFATADSSEEQPL</sequence>
<dbReference type="Proteomes" id="UP000295554">
    <property type="component" value="Unassembled WGS sequence"/>
</dbReference>
<dbReference type="AlphaFoldDB" id="A0A4R5LPD5"/>
<dbReference type="PANTHER" id="PTHR30026">
    <property type="entry name" value="OUTER MEMBRANE PROTEIN TOLC"/>
    <property type="match status" value="1"/>
</dbReference>
<reference evidence="6 7" key="1">
    <citation type="submission" date="2019-03" db="EMBL/GenBank/DDBJ databases">
        <title>Seongchinamella monodicae gen. nov., sp. nov., a novel member of the Gammaproteobacteria isolated from a tidal mudflat of beach.</title>
        <authorList>
            <person name="Yang H.G."/>
            <person name="Kang J.W."/>
            <person name="Lee S.D."/>
        </authorList>
    </citation>
    <scope>NUCLEOTIDE SEQUENCE [LARGE SCALE GENOMIC DNA]</scope>
    <source>
        <strain evidence="6 7">GH4-78</strain>
    </source>
</reference>
<proteinExistence type="predicted"/>
<evidence type="ECO:0000256" key="3">
    <source>
        <dbReference type="ARBA" id="ARBA00022692"/>
    </source>
</evidence>
<evidence type="ECO:0000313" key="7">
    <source>
        <dbReference type="Proteomes" id="UP000295554"/>
    </source>
</evidence>
<keyword evidence="4" id="KW-0472">Membrane</keyword>
<keyword evidence="5" id="KW-0998">Cell outer membrane</keyword>
<evidence type="ECO:0000256" key="5">
    <source>
        <dbReference type="ARBA" id="ARBA00023237"/>
    </source>
</evidence>
<dbReference type="GO" id="GO:1990281">
    <property type="term" value="C:efflux pump complex"/>
    <property type="evidence" value="ECO:0007669"/>
    <property type="project" value="TreeGrafter"/>
</dbReference>
<dbReference type="OrthoDB" id="5607838at2"/>
<dbReference type="GO" id="GO:0009279">
    <property type="term" value="C:cell outer membrane"/>
    <property type="evidence" value="ECO:0007669"/>
    <property type="project" value="UniProtKB-SubCell"/>
</dbReference>
<protein>
    <submittedName>
        <fullName evidence="6">Transporter</fullName>
    </submittedName>
</protein>
<dbReference type="SUPFAM" id="SSF56954">
    <property type="entry name" value="Outer membrane efflux proteins (OEP)"/>
    <property type="match status" value="1"/>
</dbReference>
<gene>
    <name evidence="6" type="ORF">E2F43_16060</name>
</gene>
<dbReference type="GO" id="GO:0015288">
    <property type="term" value="F:porin activity"/>
    <property type="evidence" value="ECO:0007669"/>
    <property type="project" value="TreeGrafter"/>
</dbReference>
<evidence type="ECO:0000313" key="6">
    <source>
        <dbReference type="EMBL" id="TDG12194.1"/>
    </source>
</evidence>
<keyword evidence="2" id="KW-1134">Transmembrane beta strand</keyword>
<accession>A0A4R5LPD5</accession>
<name>A0A4R5LPD5_9GAMM</name>